<evidence type="ECO:0008006" key="4">
    <source>
        <dbReference type="Google" id="ProtNLM"/>
    </source>
</evidence>
<accession>A0A0P6W417</accession>
<dbReference type="CDD" id="cd07821">
    <property type="entry name" value="PYR_PYL_RCAR_like"/>
    <property type="match status" value="1"/>
</dbReference>
<protein>
    <recommendedName>
        <fullName evidence="4">MxaD protein</fullName>
    </recommendedName>
</protein>
<dbReference type="InterPro" id="IPR023393">
    <property type="entry name" value="START-like_dom_sf"/>
</dbReference>
<dbReference type="STRING" id="665126.ABB55_18495"/>
<dbReference type="PANTHER" id="PTHR39332:SF7">
    <property type="entry name" value="SRPBCC FAMILY PROTEIN"/>
    <property type="match status" value="1"/>
</dbReference>
<feature type="chain" id="PRO_5006132081" description="MxaD protein" evidence="1">
    <location>
        <begin position="30"/>
        <end position="184"/>
    </location>
</feature>
<name>A0A0P6W417_9HYPH</name>
<comment type="caution">
    <text evidence="2">The sequence shown here is derived from an EMBL/GenBank/DDBJ whole genome shotgun (WGS) entry which is preliminary data.</text>
</comment>
<organism evidence="2 3">
    <name type="scientific">Prosthecodimorpha hirschii</name>
    <dbReference type="NCBI Taxonomy" id="665126"/>
    <lineage>
        <taxon>Bacteria</taxon>
        <taxon>Pseudomonadati</taxon>
        <taxon>Pseudomonadota</taxon>
        <taxon>Alphaproteobacteria</taxon>
        <taxon>Hyphomicrobiales</taxon>
        <taxon>Ancalomicrobiaceae</taxon>
        <taxon>Prosthecodimorpha</taxon>
    </lineage>
</organism>
<dbReference type="Pfam" id="PF10604">
    <property type="entry name" value="Polyketide_cyc2"/>
    <property type="match status" value="1"/>
</dbReference>
<dbReference type="InterPro" id="IPR019587">
    <property type="entry name" value="Polyketide_cyclase/dehydratase"/>
</dbReference>
<dbReference type="PROSITE" id="PS51318">
    <property type="entry name" value="TAT"/>
    <property type="match status" value="1"/>
</dbReference>
<sequence>MIDRRQFVRVTLAAAGLATAGLAAVPARAHGPTPQKIAETIRIAAPPDAVWKLVGDFGAIAVWHPGVSACRVSNGNMPGSERDIELEKGELRESLDEYDAKAMLIAWRLAKENVEIFPVSFYSASLQIRPAEGGSEVEWTARFYRGDTGNFPSETLDDQAAIAAMTNFYRTGLDGLKAAAEGKK</sequence>
<keyword evidence="3" id="KW-1185">Reference proteome</keyword>
<feature type="signal peptide" evidence="1">
    <location>
        <begin position="1"/>
        <end position="29"/>
    </location>
</feature>
<proteinExistence type="predicted"/>
<evidence type="ECO:0000313" key="3">
    <source>
        <dbReference type="Proteomes" id="UP000048984"/>
    </source>
</evidence>
<gene>
    <name evidence="2" type="ORF">ABB55_18495</name>
</gene>
<evidence type="ECO:0000256" key="1">
    <source>
        <dbReference type="SAM" id="SignalP"/>
    </source>
</evidence>
<dbReference type="Proteomes" id="UP000048984">
    <property type="component" value="Unassembled WGS sequence"/>
</dbReference>
<dbReference type="SUPFAM" id="SSF55961">
    <property type="entry name" value="Bet v1-like"/>
    <property type="match status" value="1"/>
</dbReference>
<dbReference type="PANTHER" id="PTHR39332">
    <property type="entry name" value="BLL4707 PROTEIN"/>
    <property type="match status" value="1"/>
</dbReference>
<evidence type="ECO:0000313" key="2">
    <source>
        <dbReference type="EMBL" id="KPL53952.1"/>
    </source>
</evidence>
<dbReference type="InterPro" id="IPR006311">
    <property type="entry name" value="TAT_signal"/>
</dbReference>
<reference evidence="2 3" key="1">
    <citation type="submission" date="2015-09" db="EMBL/GenBank/DDBJ databases">
        <authorList>
            <person name="Jackson K.R."/>
            <person name="Lunt B.L."/>
            <person name="Fisher J.N.B."/>
            <person name="Gardner A.V."/>
            <person name="Bailey M.E."/>
            <person name="Deus L.M."/>
            <person name="Earl A.S."/>
            <person name="Gibby P.D."/>
            <person name="Hartmann K.A."/>
            <person name="Liu J.E."/>
            <person name="Manci A.M."/>
            <person name="Nielsen D.A."/>
            <person name="Solomon M.B."/>
            <person name="Breakwell D.P."/>
            <person name="Burnett S.H."/>
            <person name="Grose J.H."/>
        </authorList>
    </citation>
    <scope>NUCLEOTIDE SEQUENCE [LARGE SCALE GENOMIC DNA]</scope>
    <source>
        <strain evidence="2 3">16</strain>
    </source>
</reference>
<keyword evidence="1" id="KW-0732">Signal</keyword>
<dbReference type="EMBL" id="LJYW01000001">
    <property type="protein sequence ID" value="KPL53952.1"/>
    <property type="molecule type" value="Genomic_DNA"/>
</dbReference>
<reference evidence="2 3" key="2">
    <citation type="submission" date="2015-10" db="EMBL/GenBank/DDBJ databases">
        <title>Draft Genome Sequence of Prosthecomicrobium hirschii ATCC 27832.</title>
        <authorList>
            <person name="Daniel J."/>
            <person name="Givan S.A."/>
            <person name="Brun Y.V."/>
            <person name="Brown P.J."/>
        </authorList>
    </citation>
    <scope>NUCLEOTIDE SEQUENCE [LARGE SCALE GENOMIC DNA]</scope>
    <source>
        <strain evidence="2 3">16</strain>
    </source>
</reference>
<dbReference type="RefSeq" id="WP_054360117.1">
    <property type="nucleotide sequence ID" value="NZ_LJYW01000001.1"/>
</dbReference>
<dbReference type="Gene3D" id="3.30.530.20">
    <property type="match status" value="1"/>
</dbReference>
<dbReference type="AlphaFoldDB" id="A0A0P6W417"/>